<comment type="caution">
    <text evidence="1">The sequence shown here is derived from an EMBL/GenBank/DDBJ whole genome shotgun (WGS) entry which is preliminary data.</text>
</comment>
<reference evidence="2" key="1">
    <citation type="journal article" date="2018" name="BMC Genomics">
        <title>Genomic insights into host adaptation between the wheat stripe rust pathogen (Puccinia striiformis f. sp. tritici) and the barley stripe rust pathogen (Puccinia striiformis f. sp. hordei).</title>
        <authorList>
            <person name="Xia C."/>
            <person name="Wang M."/>
            <person name="Yin C."/>
            <person name="Cornejo O.E."/>
            <person name="Hulbert S.H."/>
            <person name="Chen X."/>
        </authorList>
    </citation>
    <scope>NUCLEOTIDE SEQUENCE [LARGE SCALE GENOMIC DNA]</scope>
    <source>
        <strain evidence="2">93-210</strain>
    </source>
</reference>
<keyword evidence="2" id="KW-1185">Reference proteome</keyword>
<proteinExistence type="predicted"/>
<evidence type="ECO:0000313" key="2">
    <source>
        <dbReference type="Proteomes" id="UP001060170"/>
    </source>
</evidence>
<gene>
    <name evidence="1" type="ORF">MJO28_007672</name>
</gene>
<protein>
    <submittedName>
        <fullName evidence="1">Uncharacterized protein</fullName>
    </submittedName>
</protein>
<accession>A0ACC0EGC4</accession>
<sequence length="237" mass="25816">MQSELGTLINSLRGLPSPEPATPRTTGSKCSKVRTTSKGPATRSRKPKRTPAQIMADEAAAAMKRAEKAALTADWAAMAKKKQEELLNSAWLRRPRRQLAPNGLKNPCSSLFILCEWSKMTMIPYRKQVKDYVDRSGSGGLLAVLVELGLSLSLWNAMLEMHGDKPAATAHGQVSDATIDKSTGYLPDELLDEAPRTCVPRRSRRGRNPDDGLTPEELALNRQSSPPPDAHPPGQPS</sequence>
<dbReference type="EMBL" id="CM045871">
    <property type="protein sequence ID" value="KAI7951988.1"/>
    <property type="molecule type" value="Genomic_DNA"/>
</dbReference>
<reference evidence="2" key="2">
    <citation type="journal article" date="2018" name="Mol. Plant Microbe Interact.">
        <title>Genome sequence resources for the wheat stripe rust pathogen (Puccinia striiformis f. sp. tritici) and the barley stripe rust pathogen (Puccinia striiformis f. sp. hordei).</title>
        <authorList>
            <person name="Xia C."/>
            <person name="Wang M."/>
            <person name="Yin C."/>
            <person name="Cornejo O.E."/>
            <person name="Hulbert S.H."/>
            <person name="Chen X."/>
        </authorList>
    </citation>
    <scope>NUCLEOTIDE SEQUENCE [LARGE SCALE GENOMIC DNA]</scope>
    <source>
        <strain evidence="2">93-210</strain>
    </source>
</reference>
<reference evidence="1 2" key="3">
    <citation type="journal article" date="2022" name="Microbiol. Spectr.">
        <title>Folding features and dynamics of 3D genome architecture in plant fungal pathogens.</title>
        <authorList>
            <person name="Xia C."/>
        </authorList>
    </citation>
    <scope>NUCLEOTIDE SEQUENCE [LARGE SCALE GENOMIC DNA]</scope>
    <source>
        <strain evidence="1 2">93-210</strain>
    </source>
</reference>
<dbReference type="Proteomes" id="UP001060170">
    <property type="component" value="Chromosome 7"/>
</dbReference>
<evidence type="ECO:0000313" key="1">
    <source>
        <dbReference type="EMBL" id="KAI7951988.1"/>
    </source>
</evidence>
<name>A0ACC0EGC4_9BASI</name>
<organism evidence="1 2">
    <name type="scientific">Puccinia striiformis f. sp. tritici</name>
    <dbReference type="NCBI Taxonomy" id="168172"/>
    <lineage>
        <taxon>Eukaryota</taxon>
        <taxon>Fungi</taxon>
        <taxon>Dikarya</taxon>
        <taxon>Basidiomycota</taxon>
        <taxon>Pucciniomycotina</taxon>
        <taxon>Pucciniomycetes</taxon>
        <taxon>Pucciniales</taxon>
        <taxon>Pucciniaceae</taxon>
        <taxon>Puccinia</taxon>
    </lineage>
</organism>